<proteinExistence type="predicted"/>
<dbReference type="RefSeq" id="WP_003578855.1">
    <property type="nucleotide sequence ID" value="NZ_JH719395.1"/>
</dbReference>
<dbReference type="Proteomes" id="UP000005732">
    <property type="component" value="Unassembled WGS sequence"/>
</dbReference>
<accession>J0W036</accession>
<dbReference type="EMBL" id="JH719395">
    <property type="protein sequence ID" value="EJC79041.1"/>
    <property type="molecule type" value="Genomic_DNA"/>
</dbReference>
<organism evidence="1 2">
    <name type="scientific">Rhizobium leguminosarum bv. trifolii WSM2297</name>
    <dbReference type="NCBI Taxonomy" id="754762"/>
    <lineage>
        <taxon>Bacteria</taxon>
        <taxon>Pseudomonadati</taxon>
        <taxon>Pseudomonadota</taxon>
        <taxon>Alphaproteobacteria</taxon>
        <taxon>Hyphomicrobiales</taxon>
        <taxon>Rhizobiaceae</taxon>
        <taxon>Rhizobium/Agrobacterium group</taxon>
        <taxon>Rhizobium</taxon>
    </lineage>
</organism>
<dbReference type="AlphaFoldDB" id="J0W036"/>
<protein>
    <submittedName>
        <fullName evidence="1">Uncharacterized protein</fullName>
    </submittedName>
</protein>
<reference evidence="1 2" key="1">
    <citation type="submission" date="2012-02" db="EMBL/GenBank/DDBJ databases">
        <title>Improved High-Quality Draft Sequence of Rhizobium leguminosarum bv. trifolii WSM2297.</title>
        <authorList>
            <consortium name="US DOE Joint Genome Institute"/>
            <person name="Lucas S."/>
            <person name="Han J."/>
            <person name="Lapidus A."/>
            <person name="Cheng J.-F."/>
            <person name="Goodwin L."/>
            <person name="Pitluck S."/>
            <person name="Peters L."/>
            <person name="Ovchinnikova G."/>
            <person name="Zhang X."/>
            <person name="Detter J.C."/>
            <person name="Han C."/>
            <person name="Tapia R."/>
            <person name="Land M."/>
            <person name="Hauser L."/>
            <person name="Kyrpides N."/>
            <person name="Ivanova N."/>
            <person name="Pagani I."/>
            <person name="Brau L."/>
            <person name="Yates R."/>
            <person name="O'Hara G."/>
            <person name="Rui T."/>
            <person name="Howieson J."/>
            <person name="Reeve W."/>
            <person name="Woyke T."/>
        </authorList>
    </citation>
    <scope>NUCLEOTIDE SEQUENCE [LARGE SCALE GENOMIC DNA]</scope>
    <source>
        <strain evidence="1 2">WSM2297</strain>
    </source>
</reference>
<gene>
    <name evidence="1" type="ORF">Rleg4DRAFT_0622</name>
</gene>
<name>J0W036_RHILT</name>
<dbReference type="OrthoDB" id="7651856at2"/>
<sequence>MKHRRSIELAPPEGFAVEVEKQTLATLPQWFVIHARCGACRHQTPLERRGIGRRCGLDLSLARLAGRLKCRECGNRPCNLLLLGKLPRD</sequence>
<evidence type="ECO:0000313" key="2">
    <source>
        <dbReference type="Proteomes" id="UP000005732"/>
    </source>
</evidence>
<dbReference type="HOGENOM" id="CLU_2424845_0_0_5"/>
<evidence type="ECO:0000313" key="1">
    <source>
        <dbReference type="EMBL" id="EJC79041.1"/>
    </source>
</evidence>